<evidence type="ECO:0000313" key="4">
    <source>
        <dbReference type="Proteomes" id="UP000271227"/>
    </source>
</evidence>
<dbReference type="EMBL" id="REFR01000010">
    <property type="protein sequence ID" value="RMB08574.1"/>
    <property type="molecule type" value="Genomic_DNA"/>
</dbReference>
<dbReference type="SUPFAM" id="SSF51120">
    <property type="entry name" value="beta-Roll"/>
    <property type="match status" value="3"/>
</dbReference>
<dbReference type="GO" id="GO:0005509">
    <property type="term" value="F:calcium ion binding"/>
    <property type="evidence" value="ECO:0007669"/>
    <property type="project" value="InterPro"/>
</dbReference>
<dbReference type="RefSeq" id="WP_170163660.1">
    <property type="nucleotide sequence ID" value="NZ_REFR01000010.1"/>
</dbReference>
<organism evidence="3 4">
    <name type="scientific">Eilatimonas milleporae</name>
    <dbReference type="NCBI Taxonomy" id="911205"/>
    <lineage>
        <taxon>Bacteria</taxon>
        <taxon>Pseudomonadati</taxon>
        <taxon>Pseudomonadota</taxon>
        <taxon>Alphaproteobacteria</taxon>
        <taxon>Kordiimonadales</taxon>
        <taxon>Kordiimonadaceae</taxon>
        <taxon>Eilatimonas</taxon>
    </lineage>
</organism>
<dbReference type="InterPro" id="IPR011049">
    <property type="entry name" value="Serralysin-like_metalloprot_C"/>
</dbReference>
<comment type="caution">
    <text evidence="3">The sequence shown here is derived from an EMBL/GenBank/DDBJ whole genome shotgun (WGS) entry which is preliminary data.</text>
</comment>
<proteinExistence type="predicted"/>
<protein>
    <submittedName>
        <fullName evidence="3">Hemolysin type calcium-binding protein</fullName>
    </submittedName>
</protein>
<dbReference type="PRINTS" id="PR00313">
    <property type="entry name" value="CABNDNGRPT"/>
</dbReference>
<dbReference type="InterPro" id="IPR001343">
    <property type="entry name" value="Hemolysn_Ca-bd"/>
</dbReference>
<dbReference type="InParanoid" id="A0A3M0CG59"/>
<evidence type="ECO:0000256" key="2">
    <source>
        <dbReference type="ARBA" id="ARBA00022525"/>
    </source>
</evidence>
<evidence type="ECO:0000313" key="3">
    <source>
        <dbReference type="EMBL" id="RMB08574.1"/>
    </source>
</evidence>
<dbReference type="PROSITE" id="PS00330">
    <property type="entry name" value="HEMOLYSIN_CALCIUM"/>
    <property type="match status" value="1"/>
</dbReference>
<dbReference type="PANTHER" id="PTHR38340:SF1">
    <property type="entry name" value="S-LAYER PROTEIN"/>
    <property type="match status" value="1"/>
</dbReference>
<reference evidence="3 4" key="1">
    <citation type="submission" date="2018-10" db="EMBL/GenBank/DDBJ databases">
        <title>Genomic Encyclopedia of Archaeal and Bacterial Type Strains, Phase II (KMG-II): from individual species to whole genera.</title>
        <authorList>
            <person name="Goeker M."/>
        </authorList>
    </citation>
    <scope>NUCLEOTIDE SEQUENCE [LARGE SCALE GENOMIC DNA]</scope>
    <source>
        <strain evidence="3 4">DSM 25217</strain>
    </source>
</reference>
<keyword evidence="2" id="KW-0964">Secreted</keyword>
<dbReference type="InterPro" id="IPR018511">
    <property type="entry name" value="Hemolysin-typ_Ca-bd_CS"/>
</dbReference>
<dbReference type="InterPro" id="IPR050557">
    <property type="entry name" value="RTX_toxin/Mannuronan_C5-epim"/>
</dbReference>
<name>A0A3M0CG59_9PROT</name>
<dbReference type="Proteomes" id="UP000271227">
    <property type="component" value="Unassembled WGS sequence"/>
</dbReference>
<dbReference type="PANTHER" id="PTHR38340">
    <property type="entry name" value="S-LAYER PROTEIN"/>
    <property type="match status" value="1"/>
</dbReference>
<dbReference type="AlphaFoldDB" id="A0A3M0CG59"/>
<dbReference type="GO" id="GO:0005576">
    <property type="term" value="C:extracellular region"/>
    <property type="evidence" value="ECO:0007669"/>
    <property type="project" value="UniProtKB-SubCell"/>
</dbReference>
<gene>
    <name evidence="3" type="ORF">BXY39_1209</name>
</gene>
<dbReference type="Pfam" id="PF00353">
    <property type="entry name" value="HemolysinCabind"/>
    <property type="match status" value="4"/>
</dbReference>
<keyword evidence="4" id="KW-1185">Reference proteome</keyword>
<sequence length="796" mass="80939">MLLEELIELFLPDTVDLVTNGGLLTIPFDALDGAVTNVEIRLTGPTGILFSAEADDDARAVIFDLPEYAPEGGYVLSKVIITVFPGVNFSFDADDVLGSAASDTITVVNDLADDVGPVIAGISLTDAVVDLADTDGPVFALDMSDDTAGLARATVTLRAPNGDLIHASADAVDGDLVDVPFDLDRNSPAGTYEIIELQVSDLAGNVTVLDEETLSDRTGRFFEVVNERSDTTAPALDGVSFPARLFIDDDDFDFDVDIDLLEEDAGVTAVTLTFTGPDGAVLAASRVEDDPGDDFGRRVRLGVDAPDDTPVGDYVLSSLTLVDAVGNARTYDTAELEELGFATALRLVDRSLRGDDTSPELDSLVLPSVLDVAGGQTSFAVTLTGDDGGDGLDRLALVFDGPDGAALRLEGAVSGTAATFTLPEDSVGGTYRLVSATIFDAARNSVSFDGDILAAVAGDGVMTLDNPLAGGADADRLRGGEDGDRLFGGAGDDVLVGLAGDDLVDAGEGDDAVFAGAGDQGRDTLVGAGGADVLGGGGGNDLIIGGNVISPAAGLPSALTRAGRDGADEIFGGDGDDTLVGGHWQEPAATADGLFDRPEARLDGMAAETIWGGGGDDLLFGGGGHDQLGGGVGADEIIAGGGDDVLYGGRGDGAASGPNDTLDGGNGNDLIFASGGDDLILGGADDDELFNGGGGRDTLWGGPGDDRLAGGGGRDDFIFGTDNGHDRVDDFDVDEDRLILNAFSDRFAGSAGVVGSMELANVDGVFGVRLDLAEGQSLFFTGLTPTDFLSADIVIG</sequence>
<dbReference type="Gene3D" id="2.150.10.10">
    <property type="entry name" value="Serralysin-like metalloprotease, C-terminal"/>
    <property type="match status" value="4"/>
</dbReference>
<accession>A0A3M0CG59</accession>
<comment type="subcellular location">
    <subcellularLocation>
        <location evidence="1">Secreted</location>
    </subcellularLocation>
</comment>
<evidence type="ECO:0000256" key="1">
    <source>
        <dbReference type="ARBA" id="ARBA00004613"/>
    </source>
</evidence>